<accession>A0ABX2ANG1</accession>
<reference evidence="1 2" key="1">
    <citation type="submission" date="2020-05" db="EMBL/GenBank/DDBJ databases">
        <title>Distinct polysaccharide utilization as determinants for interspecies competition between intestinal Prevotella spp.</title>
        <authorList>
            <person name="Galvez E.J.C."/>
            <person name="Iljazovic A."/>
            <person name="Strowig T."/>
        </authorList>
    </citation>
    <scope>NUCLEOTIDE SEQUENCE [LARGE SCALE GENOMIC DNA]</scope>
    <source>
        <strain evidence="1 2">PMUR</strain>
    </source>
</reference>
<comment type="caution">
    <text evidence="1">The sequence shown here is derived from an EMBL/GenBank/DDBJ whole genome shotgun (WGS) entry which is preliminary data.</text>
</comment>
<dbReference type="Proteomes" id="UP000714420">
    <property type="component" value="Unassembled WGS sequence"/>
</dbReference>
<organism evidence="1 2">
    <name type="scientific">Xylanibacter muris</name>
    <dbReference type="NCBI Taxonomy" id="2736290"/>
    <lineage>
        <taxon>Bacteria</taxon>
        <taxon>Pseudomonadati</taxon>
        <taxon>Bacteroidota</taxon>
        <taxon>Bacteroidia</taxon>
        <taxon>Bacteroidales</taxon>
        <taxon>Prevotellaceae</taxon>
        <taxon>Xylanibacter</taxon>
    </lineage>
</organism>
<dbReference type="EMBL" id="JABKKF010000003">
    <property type="protein sequence ID" value="NPD91735.1"/>
    <property type="molecule type" value="Genomic_DNA"/>
</dbReference>
<evidence type="ECO:0000313" key="1">
    <source>
        <dbReference type="EMBL" id="NPD91735.1"/>
    </source>
</evidence>
<evidence type="ECO:0000313" key="2">
    <source>
        <dbReference type="Proteomes" id="UP000714420"/>
    </source>
</evidence>
<sequence length="108" mass="12386">MDMTSLNFFESTINVNIMIHKGSHIIVSNNGKILFQGTREYCMNRIRSIVNQMSSLGDKKIIFHIQNMTLGDSIYEYDKVYFKNHIALLNTSSKCNIEVKAGLYNVFA</sequence>
<gene>
    <name evidence="1" type="ORF">HPS56_05100</name>
</gene>
<protein>
    <submittedName>
        <fullName evidence="1">Uncharacterized protein</fullName>
    </submittedName>
</protein>
<proteinExistence type="predicted"/>
<name>A0ABX2ANG1_9BACT</name>
<keyword evidence="2" id="KW-1185">Reference proteome</keyword>
<dbReference type="RefSeq" id="WP_172274894.1">
    <property type="nucleotide sequence ID" value="NZ_CASGMU010000005.1"/>
</dbReference>